<evidence type="ECO:0000256" key="1">
    <source>
        <dbReference type="ARBA" id="ARBA00002606"/>
    </source>
</evidence>
<dbReference type="InterPro" id="IPR037022">
    <property type="entry name" value="Formyl_trans_C_sf"/>
</dbReference>
<name>B6GC42_9ACTN</name>
<evidence type="ECO:0000256" key="4">
    <source>
        <dbReference type="ARBA" id="ARBA00048558"/>
    </source>
</evidence>
<proteinExistence type="predicted"/>
<gene>
    <name evidence="6" type="ORF">COLSTE_01661</name>
</gene>
<protein>
    <recommendedName>
        <fullName evidence="3">Methionyl-tRNA formyltransferase</fullName>
        <ecNumber evidence="2">2.1.2.9</ecNumber>
    </recommendedName>
</protein>
<evidence type="ECO:0000313" key="7">
    <source>
        <dbReference type="Proteomes" id="UP000003560"/>
    </source>
</evidence>
<evidence type="ECO:0000256" key="3">
    <source>
        <dbReference type="ARBA" id="ARBA00016014"/>
    </source>
</evidence>
<feature type="domain" description="Formyl transferase C-terminal" evidence="5">
    <location>
        <begin position="22"/>
        <end position="59"/>
    </location>
</feature>
<dbReference type="Pfam" id="PF02911">
    <property type="entry name" value="Formyl_trans_C"/>
    <property type="match status" value="1"/>
</dbReference>
<dbReference type="HOGENOM" id="CLU_2763669_0_0_11"/>
<dbReference type="EMBL" id="ABXJ01000087">
    <property type="protein sequence ID" value="EEA90172.1"/>
    <property type="molecule type" value="Genomic_DNA"/>
</dbReference>
<reference evidence="6 7" key="2">
    <citation type="submission" date="2008-10" db="EMBL/GenBank/DDBJ databases">
        <authorList>
            <person name="Fulton L."/>
            <person name="Clifton S."/>
            <person name="Fulton B."/>
            <person name="Xu J."/>
            <person name="Minx P."/>
            <person name="Pepin K.H."/>
            <person name="Johnson M."/>
            <person name="Thiruvilangam P."/>
            <person name="Bhonagiri V."/>
            <person name="Nash W.E."/>
            <person name="Mardis E.R."/>
            <person name="Wilson R.K."/>
        </authorList>
    </citation>
    <scope>NUCLEOTIDE SEQUENCE [LARGE SCALE GENOMIC DNA]</scope>
    <source>
        <strain evidence="6 7">DSM 13279</strain>
    </source>
</reference>
<dbReference type="EC" id="2.1.2.9" evidence="2"/>
<evidence type="ECO:0000313" key="6">
    <source>
        <dbReference type="EMBL" id="EEA90172.1"/>
    </source>
</evidence>
<organism evidence="6 7">
    <name type="scientific">Collinsella stercoris DSM 13279</name>
    <dbReference type="NCBI Taxonomy" id="445975"/>
    <lineage>
        <taxon>Bacteria</taxon>
        <taxon>Bacillati</taxon>
        <taxon>Actinomycetota</taxon>
        <taxon>Coriobacteriia</taxon>
        <taxon>Coriobacteriales</taxon>
        <taxon>Coriobacteriaceae</taxon>
        <taxon>Collinsella</taxon>
    </lineage>
</organism>
<comment type="function">
    <text evidence="1">Attaches a formyl group to the free amino group of methionyl-tRNA(fMet). The formyl group appears to play a dual role in the initiator identity of N-formylmethionyl-tRNA by promoting its recognition by IF2 and preventing the misappropriation of this tRNA by the elongation apparatus.</text>
</comment>
<evidence type="ECO:0000256" key="2">
    <source>
        <dbReference type="ARBA" id="ARBA00012261"/>
    </source>
</evidence>
<reference evidence="6 7" key="1">
    <citation type="submission" date="2008-10" db="EMBL/GenBank/DDBJ databases">
        <title>Draft genome sequence of Collinsella stercoris (DSM 13279).</title>
        <authorList>
            <person name="Sudarsanam P."/>
            <person name="Ley R."/>
            <person name="Guruge J."/>
            <person name="Turnbaugh P.J."/>
            <person name="Mahowald M."/>
            <person name="Liep D."/>
            <person name="Gordon J."/>
        </authorList>
    </citation>
    <scope>NUCLEOTIDE SEQUENCE [LARGE SCALE GENOMIC DNA]</scope>
    <source>
        <strain evidence="6 7">DSM 13279</strain>
    </source>
</reference>
<keyword evidence="7" id="KW-1185">Reference proteome</keyword>
<dbReference type="AlphaFoldDB" id="B6GC42"/>
<comment type="catalytic activity">
    <reaction evidence="4">
        <text>L-methionyl-tRNA(fMet) + (6R)-10-formyltetrahydrofolate = N-formyl-L-methionyl-tRNA(fMet) + (6S)-5,6,7,8-tetrahydrofolate + H(+)</text>
        <dbReference type="Rhea" id="RHEA:24380"/>
        <dbReference type="Rhea" id="RHEA-COMP:9952"/>
        <dbReference type="Rhea" id="RHEA-COMP:9953"/>
        <dbReference type="ChEBI" id="CHEBI:15378"/>
        <dbReference type="ChEBI" id="CHEBI:57453"/>
        <dbReference type="ChEBI" id="CHEBI:78530"/>
        <dbReference type="ChEBI" id="CHEBI:78844"/>
        <dbReference type="ChEBI" id="CHEBI:195366"/>
        <dbReference type="EC" id="2.1.2.9"/>
    </reaction>
</comment>
<dbReference type="eggNOG" id="COG0223">
    <property type="taxonomic scope" value="Bacteria"/>
</dbReference>
<sequence length="69" mass="7289">ARVMRAVRAAPGAPTVAQGELRIEGGRVFLGCGDGVLEVLSIKPDGKRKMDAAAWAAGQRASRGTWERL</sequence>
<dbReference type="GO" id="GO:0004479">
    <property type="term" value="F:methionyl-tRNA formyltransferase activity"/>
    <property type="evidence" value="ECO:0007669"/>
    <property type="project" value="UniProtKB-EC"/>
</dbReference>
<dbReference type="InterPro" id="IPR005793">
    <property type="entry name" value="Formyl_trans_C"/>
</dbReference>
<dbReference type="SUPFAM" id="SSF50486">
    <property type="entry name" value="FMT C-terminal domain-like"/>
    <property type="match status" value="1"/>
</dbReference>
<dbReference type="Proteomes" id="UP000003560">
    <property type="component" value="Unassembled WGS sequence"/>
</dbReference>
<feature type="non-terminal residue" evidence="6">
    <location>
        <position position="1"/>
    </location>
</feature>
<accession>B6GC42</accession>
<dbReference type="InterPro" id="IPR011034">
    <property type="entry name" value="Formyl_transferase-like_C_sf"/>
</dbReference>
<evidence type="ECO:0000259" key="5">
    <source>
        <dbReference type="Pfam" id="PF02911"/>
    </source>
</evidence>
<dbReference type="Gene3D" id="3.10.25.10">
    <property type="entry name" value="Formyl transferase, C-terminal domain"/>
    <property type="match status" value="1"/>
</dbReference>
<comment type="caution">
    <text evidence="6">The sequence shown here is derived from an EMBL/GenBank/DDBJ whole genome shotgun (WGS) entry which is preliminary data.</text>
</comment>